<proteinExistence type="predicted"/>
<dbReference type="Gene3D" id="1.25.40.10">
    <property type="entry name" value="Tetratricopeptide repeat domain"/>
    <property type="match status" value="8"/>
</dbReference>
<feature type="repeat" description="TPR" evidence="1">
    <location>
        <begin position="555"/>
        <end position="588"/>
    </location>
</feature>
<evidence type="ECO:0000313" key="4">
    <source>
        <dbReference type="Proteomes" id="UP000216446"/>
    </source>
</evidence>
<dbReference type="OrthoDB" id="9814448at2"/>
<dbReference type="AlphaFoldDB" id="A0A259TYN2"/>
<dbReference type="SUPFAM" id="SSF48452">
    <property type="entry name" value="TPR-like"/>
    <property type="match status" value="4"/>
</dbReference>
<gene>
    <name evidence="3" type="ORF">BSZ36_07625</name>
</gene>
<reference evidence="3 4" key="1">
    <citation type="submission" date="2016-11" db="EMBL/GenBank/DDBJ databases">
        <title>Study of marine rhodopsin-containing bacteria.</title>
        <authorList>
            <person name="Yoshizawa S."/>
            <person name="Kumagai Y."/>
            <person name="Kogure K."/>
        </authorList>
    </citation>
    <scope>NUCLEOTIDE SEQUENCE [LARGE SCALE GENOMIC DNA]</scope>
    <source>
        <strain evidence="3 4">SG-29</strain>
    </source>
</reference>
<sequence length="911" mass="98105">MSLRFWPAILALLLAGPLAAQPLPSATAPPADPARAEAAYDAARSLYDGRLYAPASRAFAAFRETYPRDIHGPQALFFQAEATLASGDDVGAAALFSQFETGYPLHPFASQARLALGRYYWAAGRLDEAEGALNQALGRNLPPEDRAEAQYLLGLVFREQGRPGPAIESFLAAADGETPLAPAALYAAGETEAGRENWSGVAEVFGLLNDRYPASAENAQVGLARAEAFARLGQYEDVAAEASSRRSTLSGADVARADLLAGEALVRLGRADEAQARFERVPDSTLYDRRATFGRARIAYDRGNYGLAASLFEVVRAGAPEASADALAHESTYYVGLSLKRTGQLGDAEQRLREAANQTGGAYVSEALLELGLLLYERRRYEEAANAFGRIVADFRGKPFVGEAARMQGESFAALGRVEDARRAYELAESLGAATSETRAEIAFQDAYGRFRAGNYAEAIPALLTVARSTPDGPRAGEALFWAGEAAFQIQQYARAEEILREFLATNAAHPRADAARYALAYTHFRRRDYGAAADAFERFLSAYTGSQAAVPYRPDALFRLADSYFALGRFADARAVYQRAAEDAPGGQGRDYALFQVAQAYAAEGRTDDAIAAYEQLATNFSASDLLDEALYSEGALLLQAGRDQEAATLFNRAATVRPGSAIAPRALVGEGDARYNAEDYEGAEQAYRRALTRYPESDFAADALEGLGYALDALGRADEFEDAVSRFERTTTNPLARARVQLRRGEVALEAGDNALAAQRIEALLAISPPAEIEPQALLTLAAAYTGMSEYNAAATALRRLLDRYPSGPLAPEASLRLAETRFSAGDANLALLESQRFQQRFPDDAERVAQAILIEARALSTLGRTDDLRQRLAVLATTYPDSAAAEEAARLFPTAMPDRVRSGQGDDN</sequence>
<organism evidence="3 4">
    <name type="scientific">Rubricoccus marinus</name>
    <dbReference type="NCBI Taxonomy" id="716817"/>
    <lineage>
        <taxon>Bacteria</taxon>
        <taxon>Pseudomonadati</taxon>
        <taxon>Rhodothermota</taxon>
        <taxon>Rhodothermia</taxon>
        <taxon>Rhodothermales</taxon>
        <taxon>Rubricoccaceae</taxon>
        <taxon>Rubricoccus</taxon>
    </lineage>
</organism>
<evidence type="ECO:0000313" key="3">
    <source>
        <dbReference type="EMBL" id="OZC02852.1"/>
    </source>
</evidence>
<dbReference type="InParanoid" id="A0A259TYN2"/>
<feature type="repeat" description="TPR" evidence="1">
    <location>
        <begin position="629"/>
        <end position="662"/>
    </location>
</feature>
<evidence type="ECO:0000256" key="1">
    <source>
        <dbReference type="PROSITE-ProRule" id="PRU00339"/>
    </source>
</evidence>
<accession>A0A259TYN2</accession>
<dbReference type="InterPro" id="IPR011990">
    <property type="entry name" value="TPR-like_helical_dom_sf"/>
</dbReference>
<dbReference type="PANTHER" id="PTHR12558">
    <property type="entry name" value="CELL DIVISION CYCLE 16,23,27"/>
    <property type="match status" value="1"/>
</dbReference>
<dbReference type="PANTHER" id="PTHR12558:SF13">
    <property type="entry name" value="CELL DIVISION CYCLE PROTEIN 27 HOMOLOG"/>
    <property type="match status" value="1"/>
</dbReference>
<dbReference type="SMART" id="SM00028">
    <property type="entry name" value="TPR"/>
    <property type="match status" value="11"/>
</dbReference>
<keyword evidence="1" id="KW-0802">TPR repeat</keyword>
<feature type="repeat" description="TPR" evidence="1">
    <location>
        <begin position="666"/>
        <end position="699"/>
    </location>
</feature>
<dbReference type="PROSITE" id="PS50005">
    <property type="entry name" value="TPR"/>
    <property type="match status" value="4"/>
</dbReference>
<dbReference type="Proteomes" id="UP000216446">
    <property type="component" value="Unassembled WGS sequence"/>
</dbReference>
<feature type="chain" id="PRO_5012717539" description="Outer membrane lipoprotein BamD-like domain-containing protein" evidence="2">
    <location>
        <begin position="21"/>
        <end position="911"/>
    </location>
</feature>
<comment type="caution">
    <text evidence="3">The sequence shown here is derived from an EMBL/GenBank/DDBJ whole genome shotgun (WGS) entry which is preliminary data.</text>
</comment>
<evidence type="ECO:0000256" key="2">
    <source>
        <dbReference type="SAM" id="SignalP"/>
    </source>
</evidence>
<feature type="repeat" description="TPR" evidence="1">
    <location>
        <begin position="777"/>
        <end position="810"/>
    </location>
</feature>
<protein>
    <recommendedName>
        <fullName evidence="5">Outer membrane lipoprotein BamD-like domain-containing protein</fullName>
    </recommendedName>
</protein>
<keyword evidence="2" id="KW-0732">Signal</keyword>
<dbReference type="Pfam" id="PF13432">
    <property type="entry name" value="TPR_16"/>
    <property type="match status" value="8"/>
</dbReference>
<evidence type="ECO:0008006" key="5">
    <source>
        <dbReference type="Google" id="ProtNLM"/>
    </source>
</evidence>
<dbReference type="RefSeq" id="WP_094547529.1">
    <property type="nucleotide sequence ID" value="NZ_MQWB01000001.1"/>
</dbReference>
<dbReference type="InterPro" id="IPR019734">
    <property type="entry name" value="TPR_rpt"/>
</dbReference>
<keyword evidence="4" id="KW-1185">Reference proteome</keyword>
<dbReference type="EMBL" id="MQWB01000001">
    <property type="protein sequence ID" value="OZC02852.1"/>
    <property type="molecule type" value="Genomic_DNA"/>
</dbReference>
<name>A0A259TYN2_9BACT</name>
<feature type="signal peptide" evidence="2">
    <location>
        <begin position="1"/>
        <end position="20"/>
    </location>
</feature>